<dbReference type="SUPFAM" id="SSF54585">
    <property type="entry name" value="Cdc48 domain 2-like"/>
    <property type="match status" value="1"/>
</dbReference>
<keyword evidence="3 6" id="KW-0547">Nucleotide-binding</keyword>
<evidence type="ECO:0000313" key="10">
    <source>
        <dbReference type="Proteomes" id="UP001516464"/>
    </source>
</evidence>
<dbReference type="Pfam" id="PF17862">
    <property type="entry name" value="AAA_lid_3"/>
    <property type="match status" value="1"/>
</dbReference>
<organism evidence="9 10">
    <name type="scientific">Astathelohania contejeani</name>
    <dbReference type="NCBI Taxonomy" id="164912"/>
    <lineage>
        <taxon>Eukaryota</taxon>
        <taxon>Fungi</taxon>
        <taxon>Fungi incertae sedis</taxon>
        <taxon>Microsporidia</taxon>
        <taxon>Astathelohaniidae</taxon>
        <taxon>Astathelohania</taxon>
    </lineage>
</organism>
<evidence type="ECO:0000256" key="4">
    <source>
        <dbReference type="ARBA" id="ARBA00022840"/>
    </source>
</evidence>
<dbReference type="Gene3D" id="3.40.50.300">
    <property type="entry name" value="P-loop containing nucleotide triphosphate hydrolases"/>
    <property type="match status" value="2"/>
</dbReference>
<keyword evidence="7" id="KW-0931">ER-Golgi transport</keyword>
<keyword evidence="4 6" id="KW-0067">ATP-binding</keyword>
<evidence type="ECO:0000256" key="7">
    <source>
        <dbReference type="RuleBase" id="RU367045"/>
    </source>
</evidence>
<dbReference type="InterPro" id="IPR039812">
    <property type="entry name" value="Vesicle-fus_ATPase"/>
</dbReference>
<feature type="domain" description="AAA+ ATPase" evidence="8">
    <location>
        <begin position="508"/>
        <end position="637"/>
    </location>
</feature>
<protein>
    <recommendedName>
        <fullName evidence="7">Vesicular-fusion protein SEC18</fullName>
    </recommendedName>
</protein>
<comment type="similarity">
    <text evidence="1 6">Belongs to the AAA ATPase family.</text>
</comment>
<dbReference type="Gene3D" id="1.10.8.60">
    <property type="match status" value="1"/>
</dbReference>
<keyword evidence="10" id="KW-1185">Reference proteome</keyword>
<dbReference type="PANTHER" id="PTHR23078">
    <property type="entry name" value="VESICULAR-FUSION PROTEIN NSF"/>
    <property type="match status" value="1"/>
</dbReference>
<evidence type="ECO:0000259" key="8">
    <source>
        <dbReference type="SMART" id="SM00382"/>
    </source>
</evidence>
<evidence type="ECO:0000256" key="3">
    <source>
        <dbReference type="ARBA" id="ARBA00022741"/>
    </source>
</evidence>
<evidence type="ECO:0000256" key="2">
    <source>
        <dbReference type="ARBA" id="ARBA00022448"/>
    </source>
</evidence>
<keyword evidence="5 7" id="KW-0653">Protein transport</keyword>
<dbReference type="Gene3D" id="2.40.40.20">
    <property type="match status" value="1"/>
</dbReference>
<dbReference type="SUPFAM" id="SSF50692">
    <property type="entry name" value="ADC-like"/>
    <property type="match status" value="1"/>
</dbReference>
<evidence type="ECO:0000256" key="1">
    <source>
        <dbReference type="ARBA" id="ARBA00006914"/>
    </source>
</evidence>
<keyword evidence="7" id="KW-0378">Hydrolase</keyword>
<comment type="function">
    <text evidence="7">Required for vesicle-mediated transport. Catalyzes the fusion of transport vesicles within the Golgi cisternae. Is also required for transport from the endoplasmic reticulum to the Golgi stack. Seems to function as a fusion protein required for the delivery of cargo proteins to all compartments of the Golgi stack independent of vesicle origin.</text>
</comment>
<evidence type="ECO:0000256" key="6">
    <source>
        <dbReference type="RuleBase" id="RU003651"/>
    </source>
</evidence>
<proteinExistence type="inferred from homology"/>
<dbReference type="SMART" id="SM00382">
    <property type="entry name" value="AAA"/>
    <property type="match status" value="2"/>
</dbReference>
<dbReference type="InterPro" id="IPR009010">
    <property type="entry name" value="Asp_de-COase-like_dom_sf"/>
</dbReference>
<sequence length="682" mass="77063">MKYRIVSVPSIKHGKINRIYISASDKSLTLSPEHFILVNEKYPFNWEYSSLVLNGTVAFNKIQREFIKLSILSDNATLTPMRKRLCPPISLIRINVKMINIGTREVARKDLIDLFKKTYSGFPFSIGQSLYLYDNDTGYILTVTELIAVGETNFGIILPATNVYMVSSSNKLVLIGTDEENLLLKADFNFESLGIGGLKKEFGIMFRRAFVQRIFEPSLIKKLGIPHVKGIMLYGPPGTGKTLIARQIGSLLNARPPKIVNGPEILNKYVGQSEENIRKLFKDAEEEYQQKKEKSLLHIIIFDEIDAICKSRGSLGNAGIGDQVVNQLLSKMDGVEALDNVLVIGMTNRLDLIDKALLRPGRFEIHIEISLPDEESRFEIFTIHTKEIAKNKMLAEDVNLHEMARMTRNYTGAEITALVKSAVSYALERKAHGENKGEKLTLVGDESDISVSMSDFMMALEEVKPAFGCNEEDFKSFNRVYYELPFFIKAYDVGRSFINKMKKTNLYNTSSLLYYGKPGVGKTTLAVKVALDAGFTFVKMICPRDMVGLSDFEKVHFIKDRFMDAYKSEESIIILDDIESLIDYVSIGPRFSNSILQALKIFIKSEEKNKLFVIGTTSDVDILKECGIYDCFYGQCGVREVGEEDFNRLCEQNSEFKKVDFESPCSIKKLLSLLESPDEQNE</sequence>
<dbReference type="InterPro" id="IPR029067">
    <property type="entry name" value="CDC48_domain_2-like_sf"/>
</dbReference>
<evidence type="ECO:0000256" key="5">
    <source>
        <dbReference type="ARBA" id="ARBA00022927"/>
    </source>
</evidence>
<evidence type="ECO:0000313" key="9">
    <source>
        <dbReference type="EMBL" id="KAF7684772.1"/>
    </source>
</evidence>
<feature type="domain" description="AAA+ ATPase" evidence="8">
    <location>
        <begin position="227"/>
        <end position="373"/>
    </location>
</feature>
<dbReference type="InterPro" id="IPR003959">
    <property type="entry name" value="ATPase_AAA_core"/>
</dbReference>
<dbReference type="EMBL" id="SBIQ01000001">
    <property type="protein sequence ID" value="KAF7684772.1"/>
    <property type="molecule type" value="Genomic_DNA"/>
</dbReference>
<dbReference type="Proteomes" id="UP001516464">
    <property type="component" value="Unassembled WGS sequence"/>
</dbReference>
<dbReference type="InterPro" id="IPR003593">
    <property type="entry name" value="AAA+_ATPase"/>
</dbReference>
<dbReference type="Pfam" id="PF00004">
    <property type="entry name" value="AAA"/>
    <property type="match status" value="2"/>
</dbReference>
<reference evidence="9 10" key="1">
    <citation type="submission" date="2019-01" db="EMBL/GenBank/DDBJ databases">
        <title>Genomes sequencing and comparative genomics of infectious freshwater microsporidia, Cucumispora dikerogammari and Thelohania contejeani.</title>
        <authorList>
            <person name="Cormier A."/>
            <person name="Giraud I."/>
            <person name="Wattier R."/>
            <person name="Teixeira M."/>
            <person name="Grandjean F."/>
            <person name="Rigaud T."/>
            <person name="Cordaux R."/>
        </authorList>
    </citation>
    <scope>NUCLEOTIDE SEQUENCE [LARGE SCALE GENOMIC DNA]</scope>
    <source>
        <strain evidence="9">T1</strain>
        <tissue evidence="9">Spores</tissue>
    </source>
</reference>
<dbReference type="InterPro" id="IPR003960">
    <property type="entry name" value="ATPase_AAA_CS"/>
</dbReference>
<dbReference type="SUPFAM" id="SSF52540">
    <property type="entry name" value="P-loop containing nucleoside triphosphate hydrolases"/>
    <property type="match status" value="2"/>
</dbReference>
<gene>
    <name evidence="9" type="primary">nsfA</name>
    <name evidence="9" type="ORF">TCON_0041</name>
</gene>
<comment type="caution">
    <text evidence="9">The sequence shown here is derived from an EMBL/GenBank/DDBJ whole genome shotgun (WGS) entry which is preliminary data.</text>
</comment>
<dbReference type="PROSITE" id="PS00674">
    <property type="entry name" value="AAA"/>
    <property type="match status" value="1"/>
</dbReference>
<dbReference type="PANTHER" id="PTHR23078:SF3">
    <property type="entry name" value="VESICLE-FUSING ATPASE"/>
    <property type="match status" value="1"/>
</dbReference>
<keyword evidence="7" id="KW-0963">Cytoplasm</keyword>
<dbReference type="CDD" id="cd00009">
    <property type="entry name" value="AAA"/>
    <property type="match status" value="1"/>
</dbReference>
<name>A0ABQ7I2Q0_9MICR</name>
<dbReference type="InterPro" id="IPR041569">
    <property type="entry name" value="AAA_lid_3"/>
</dbReference>
<accession>A0ABQ7I2Q0</accession>
<keyword evidence="2 7" id="KW-0813">Transport</keyword>
<dbReference type="InterPro" id="IPR027417">
    <property type="entry name" value="P-loop_NTPase"/>
</dbReference>
<comment type="subcellular location">
    <subcellularLocation>
        <location evidence="7">Cytoplasm</location>
    </subcellularLocation>
</comment>